<proteinExistence type="inferred from homology"/>
<evidence type="ECO:0000256" key="3">
    <source>
        <dbReference type="ARBA" id="ARBA00005790"/>
    </source>
</evidence>
<evidence type="ECO:0000256" key="10">
    <source>
        <dbReference type="ARBA" id="ARBA00022840"/>
    </source>
</evidence>
<evidence type="ECO:0000256" key="11">
    <source>
        <dbReference type="ARBA" id="ARBA00030128"/>
    </source>
</evidence>
<evidence type="ECO:0000256" key="5">
    <source>
        <dbReference type="ARBA" id="ARBA00016296"/>
    </source>
</evidence>
<dbReference type="RefSeq" id="WP_145074541.1">
    <property type="nucleotide sequence ID" value="NZ_CP036298.1"/>
</dbReference>
<dbReference type="GO" id="GO:0005524">
    <property type="term" value="F:ATP binding"/>
    <property type="evidence" value="ECO:0007669"/>
    <property type="project" value="UniProtKB-UniRule"/>
</dbReference>
<evidence type="ECO:0000256" key="4">
    <source>
        <dbReference type="ARBA" id="ARBA00012961"/>
    </source>
</evidence>
<name>A0A518G2A1_9BACT</name>
<feature type="domain" description="Guanylate kinase-like" evidence="14">
    <location>
        <begin position="5"/>
        <end position="186"/>
    </location>
</feature>
<dbReference type="InterPro" id="IPR027417">
    <property type="entry name" value="P-loop_NTPase"/>
</dbReference>
<reference evidence="15 16" key="1">
    <citation type="submission" date="2019-02" db="EMBL/GenBank/DDBJ databases">
        <title>Deep-cultivation of Planctomycetes and their phenomic and genomic characterization uncovers novel biology.</title>
        <authorList>
            <person name="Wiegand S."/>
            <person name="Jogler M."/>
            <person name="Boedeker C."/>
            <person name="Pinto D."/>
            <person name="Vollmers J."/>
            <person name="Rivas-Marin E."/>
            <person name="Kohn T."/>
            <person name="Peeters S.H."/>
            <person name="Heuer A."/>
            <person name="Rast P."/>
            <person name="Oberbeckmann S."/>
            <person name="Bunk B."/>
            <person name="Jeske O."/>
            <person name="Meyerdierks A."/>
            <person name="Storesund J.E."/>
            <person name="Kallscheuer N."/>
            <person name="Luecker S."/>
            <person name="Lage O.M."/>
            <person name="Pohl T."/>
            <person name="Merkel B.J."/>
            <person name="Hornburger P."/>
            <person name="Mueller R.-W."/>
            <person name="Bruemmer F."/>
            <person name="Labrenz M."/>
            <person name="Spormann A.M."/>
            <person name="Op den Camp H."/>
            <person name="Overmann J."/>
            <person name="Amann R."/>
            <person name="Jetten M.S.M."/>
            <person name="Mascher T."/>
            <person name="Medema M.H."/>
            <person name="Devos D.P."/>
            <person name="Kaster A.-K."/>
            <person name="Ovreas L."/>
            <person name="Rohde M."/>
            <person name="Galperin M.Y."/>
            <person name="Jogler C."/>
        </authorList>
    </citation>
    <scope>NUCLEOTIDE SEQUENCE [LARGE SCALE GENOMIC DNA]</scope>
    <source>
        <strain evidence="15 16">Q31a</strain>
    </source>
</reference>
<dbReference type="Pfam" id="PF00625">
    <property type="entry name" value="Guanylate_kin"/>
    <property type="match status" value="1"/>
</dbReference>
<dbReference type="InterPro" id="IPR017665">
    <property type="entry name" value="Guanylate_kinase"/>
</dbReference>
<dbReference type="EC" id="2.7.4.8" evidence="4 13"/>
<sequence>MAKAGHLIIVSGPSGAGKSTVVRELLSRCKLPLEMSISATTRSPRVGETDGRDYHFVAHAEFHRMREAGQFLECKEVFGRGDWYGTLARPVDAALASGKWMILEIDVQGALSVMEQRPEALSFFIHPGSMEALAERLRRRGTDDESAICRRLEVATEELAALPKYKYEIVNHSVEQSVTEICQTLHNQSPSE</sequence>
<comment type="function">
    <text evidence="1 13">Essential for recycling GMP and indirectly, cGMP.</text>
</comment>
<dbReference type="GO" id="GO:0005829">
    <property type="term" value="C:cytosol"/>
    <property type="evidence" value="ECO:0007669"/>
    <property type="project" value="TreeGrafter"/>
</dbReference>
<evidence type="ECO:0000256" key="12">
    <source>
        <dbReference type="ARBA" id="ARBA00048594"/>
    </source>
</evidence>
<evidence type="ECO:0000256" key="6">
    <source>
        <dbReference type="ARBA" id="ARBA00022490"/>
    </source>
</evidence>
<comment type="catalytic activity">
    <reaction evidence="12 13">
        <text>GMP + ATP = GDP + ADP</text>
        <dbReference type="Rhea" id="RHEA:20780"/>
        <dbReference type="ChEBI" id="CHEBI:30616"/>
        <dbReference type="ChEBI" id="CHEBI:58115"/>
        <dbReference type="ChEBI" id="CHEBI:58189"/>
        <dbReference type="ChEBI" id="CHEBI:456216"/>
        <dbReference type="EC" id="2.7.4.8"/>
    </reaction>
</comment>
<comment type="similarity">
    <text evidence="3 13">Belongs to the guanylate kinase family.</text>
</comment>
<dbReference type="Gene3D" id="3.40.50.300">
    <property type="entry name" value="P-loop containing nucleotide triphosphate hydrolases"/>
    <property type="match status" value="1"/>
</dbReference>
<evidence type="ECO:0000313" key="15">
    <source>
        <dbReference type="EMBL" id="QDV22669.1"/>
    </source>
</evidence>
<dbReference type="CDD" id="cd00071">
    <property type="entry name" value="GMPK"/>
    <property type="match status" value="1"/>
</dbReference>
<evidence type="ECO:0000313" key="16">
    <source>
        <dbReference type="Proteomes" id="UP000318017"/>
    </source>
</evidence>
<evidence type="ECO:0000256" key="7">
    <source>
        <dbReference type="ARBA" id="ARBA00022679"/>
    </source>
</evidence>
<dbReference type="GO" id="GO:0004385">
    <property type="term" value="F:GMP kinase activity"/>
    <property type="evidence" value="ECO:0007669"/>
    <property type="project" value="UniProtKB-UniRule"/>
</dbReference>
<dbReference type="InterPro" id="IPR008144">
    <property type="entry name" value="Guanylate_kin-like_dom"/>
</dbReference>
<dbReference type="EMBL" id="CP036298">
    <property type="protein sequence ID" value="QDV22669.1"/>
    <property type="molecule type" value="Genomic_DNA"/>
</dbReference>
<dbReference type="FunFam" id="3.30.63.10:FF:000005">
    <property type="entry name" value="Guanylate kinase"/>
    <property type="match status" value="1"/>
</dbReference>
<keyword evidence="8 13" id="KW-0547">Nucleotide-binding</keyword>
<evidence type="ECO:0000259" key="14">
    <source>
        <dbReference type="PROSITE" id="PS50052"/>
    </source>
</evidence>
<dbReference type="Proteomes" id="UP000318017">
    <property type="component" value="Chromosome"/>
</dbReference>
<dbReference type="PANTHER" id="PTHR23117">
    <property type="entry name" value="GUANYLATE KINASE-RELATED"/>
    <property type="match status" value="1"/>
</dbReference>
<keyword evidence="16" id="KW-1185">Reference proteome</keyword>
<keyword evidence="7 13" id="KW-0808">Transferase</keyword>
<gene>
    <name evidence="13 15" type="primary">gmk</name>
    <name evidence="15" type="ORF">Q31a_09550</name>
</gene>
<evidence type="ECO:0000256" key="1">
    <source>
        <dbReference type="ARBA" id="ARBA00003531"/>
    </source>
</evidence>
<accession>A0A518G2A1</accession>
<dbReference type="AlphaFoldDB" id="A0A518G2A1"/>
<dbReference type="PANTHER" id="PTHR23117:SF13">
    <property type="entry name" value="GUANYLATE KINASE"/>
    <property type="match status" value="1"/>
</dbReference>
<dbReference type="Gene3D" id="3.30.63.10">
    <property type="entry name" value="Guanylate Kinase phosphate binding domain"/>
    <property type="match status" value="1"/>
</dbReference>
<dbReference type="SUPFAM" id="SSF52540">
    <property type="entry name" value="P-loop containing nucleoside triphosphate hydrolases"/>
    <property type="match status" value="1"/>
</dbReference>
<feature type="binding site" evidence="13">
    <location>
        <begin position="12"/>
        <end position="19"/>
    </location>
    <ligand>
        <name>ATP</name>
        <dbReference type="ChEBI" id="CHEBI:30616"/>
    </ligand>
</feature>
<protein>
    <recommendedName>
        <fullName evidence="5 13">Guanylate kinase</fullName>
        <ecNumber evidence="4 13">2.7.4.8</ecNumber>
    </recommendedName>
    <alternativeName>
        <fullName evidence="11 13">GMP kinase</fullName>
    </alternativeName>
</protein>
<dbReference type="InterPro" id="IPR008145">
    <property type="entry name" value="GK/Ca_channel_bsu"/>
</dbReference>
<organism evidence="15 16">
    <name type="scientific">Aureliella helgolandensis</name>
    <dbReference type="NCBI Taxonomy" id="2527968"/>
    <lineage>
        <taxon>Bacteria</taxon>
        <taxon>Pseudomonadati</taxon>
        <taxon>Planctomycetota</taxon>
        <taxon>Planctomycetia</taxon>
        <taxon>Pirellulales</taxon>
        <taxon>Pirellulaceae</taxon>
        <taxon>Aureliella</taxon>
    </lineage>
</organism>
<dbReference type="KEGG" id="ahel:Q31a_09550"/>
<dbReference type="HAMAP" id="MF_00328">
    <property type="entry name" value="Guanylate_kinase"/>
    <property type="match status" value="1"/>
</dbReference>
<dbReference type="InterPro" id="IPR020590">
    <property type="entry name" value="Guanylate_kinase_CS"/>
</dbReference>
<keyword evidence="10 13" id="KW-0067">ATP-binding</keyword>
<dbReference type="PROSITE" id="PS50052">
    <property type="entry name" value="GUANYLATE_KINASE_2"/>
    <property type="match status" value="1"/>
</dbReference>
<evidence type="ECO:0000256" key="13">
    <source>
        <dbReference type="HAMAP-Rule" id="MF_00328"/>
    </source>
</evidence>
<evidence type="ECO:0000256" key="8">
    <source>
        <dbReference type="ARBA" id="ARBA00022741"/>
    </source>
</evidence>
<evidence type="ECO:0000256" key="2">
    <source>
        <dbReference type="ARBA" id="ARBA00004496"/>
    </source>
</evidence>
<comment type="subcellular location">
    <subcellularLocation>
        <location evidence="2 13">Cytoplasm</location>
    </subcellularLocation>
</comment>
<evidence type="ECO:0000256" key="9">
    <source>
        <dbReference type="ARBA" id="ARBA00022777"/>
    </source>
</evidence>
<dbReference type="SMART" id="SM00072">
    <property type="entry name" value="GuKc"/>
    <property type="match status" value="1"/>
</dbReference>
<dbReference type="OrthoDB" id="9808150at2"/>
<keyword evidence="6 13" id="KW-0963">Cytoplasm</keyword>
<dbReference type="NCBIfam" id="TIGR03263">
    <property type="entry name" value="guanyl_kin"/>
    <property type="match status" value="1"/>
</dbReference>
<keyword evidence="9 13" id="KW-0418">Kinase</keyword>
<dbReference type="PROSITE" id="PS00856">
    <property type="entry name" value="GUANYLATE_KINASE_1"/>
    <property type="match status" value="1"/>
</dbReference>